<evidence type="ECO:0000313" key="6">
    <source>
        <dbReference type="Proteomes" id="UP000291302"/>
    </source>
</evidence>
<dbReference type="PANTHER" id="PTHR44688:SF16">
    <property type="entry name" value="DNA-BINDING TRANSCRIPTIONAL ACTIVATOR DEVR_DOSR"/>
    <property type="match status" value="1"/>
</dbReference>
<evidence type="ECO:0000256" key="1">
    <source>
        <dbReference type="ARBA" id="ARBA00023015"/>
    </source>
</evidence>
<evidence type="ECO:0000313" key="5">
    <source>
        <dbReference type="EMBL" id="TBE58434.1"/>
    </source>
</evidence>
<dbReference type="InterPro" id="IPR000792">
    <property type="entry name" value="Tscrpt_reg_LuxR_C"/>
</dbReference>
<dbReference type="Proteomes" id="UP000291302">
    <property type="component" value="Unassembled WGS sequence"/>
</dbReference>
<gene>
    <name evidence="5" type="ORF">ELH03_35180</name>
</gene>
<dbReference type="InterPro" id="IPR016032">
    <property type="entry name" value="Sig_transdc_resp-reg_C-effctor"/>
</dbReference>
<evidence type="ECO:0000256" key="2">
    <source>
        <dbReference type="ARBA" id="ARBA00023125"/>
    </source>
</evidence>
<dbReference type="Gene3D" id="1.10.10.10">
    <property type="entry name" value="Winged helix-like DNA-binding domain superfamily/Winged helix DNA-binding domain"/>
    <property type="match status" value="1"/>
</dbReference>
<dbReference type="Pfam" id="PF00196">
    <property type="entry name" value="GerE"/>
    <property type="match status" value="1"/>
</dbReference>
<dbReference type="SUPFAM" id="SSF46894">
    <property type="entry name" value="C-terminal effector domain of the bipartite response regulators"/>
    <property type="match status" value="1"/>
</dbReference>
<keyword evidence="1" id="KW-0805">Transcription regulation</keyword>
<name>A0ABY1XI82_9HYPH</name>
<reference evidence="5 6" key="1">
    <citation type="submission" date="2019-02" db="EMBL/GenBank/DDBJ databases">
        <title>The genomic architecture of introgression among sibling species of bacteria.</title>
        <authorList>
            <person name="Cavassim M.I.A."/>
            <person name="Moeskjaer S."/>
            <person name="Moslemi C."/>
            <person name="Fields B."/>
            <person name="Bachmann A."/>
            <person name="Vilhjalmsson B."/>
            <person name="Schierup M.H."/>
            <person name="Young J.P.W."/>
            <person name="Andersen S.U."/>
        </authorList>
    </citation>
    <scope>NUCLEOTIDE SEQUENCE [LARGE SCALE GENOMIC DNA]</scope>
    <source>
        <strain evidence="5 6">SM51</strain>
    </source>
</reference>
<protein>
    <submittedName>
        <fullName evidence="5">LuxR family transcriptional regulator</fullName>
    </submittedName>
</protein>
<dbReference type="EMBL" id="SILG01000006">
    <property type="protein sequence ID" value="TBE58434.1"/>
    <property type="molecule type" value="Genomic_DNA"/>
</dbReference>
<dbReference type="PROSITE" id="PS50043">
    <property type="entry name" value="HTH_LUXR_2"/>
    <property type="match status" value="1"/>
</dbReference>
<dbReference type="PRINTS" id="PR00038">
    <property type="entry name" value="HTHLUXR"/>
</dbReference>
<sequence length="179" mass="20601">MGYPTQTDFEQAGQRVGEYLSQDRNFSDDRVMRRQDGDLSWVRVRGFTYTPEEAHSHTLWVFTEIAKNETPGQSLRTSLTPRERDIAALMFEGKTGKEGARALDISPRTVDVYRRRLLRKYDAPNGSAHTTPFAGIAFNNREAAVIGAFSKSHRLYKFTCYKFASSAKKKRTRWRKRSP</sequence>
<dbReference type="InterPro" id="IPR036388">
    <property type="entry name" value="WH-like_DNA-bd_sf"/>
</dbReference>
<keyword evidence="6" id="KW-1185">Reference proteome</keyword>
<accession>A0ABY1XI82</accession>
<dbReference type="PANTHER" id="PTHR44688">
    <property type="entry name" value="DNA-BINDING TRANSCRIPTIONAL ACTIVATOR DEVR_DOSR"/>
    <property type="match status" value="1"/>
</dbReference>
<dbReference type="Gene3D" id="3.30.450.20">
    <property type="entry name" value="PAS domain"/>
    <property type="match status" value="1"/>
</dbReference>
<keyword evidence="2" id="KW-0238">DNA-binding</keyword>
<keyword evidence="3" id="KW-0804">Transcription</keyword>
<comment type="caution">
    <text evidence="5">The sequence shown here is derived from an EMBL/GenBank/DDBJ whole genome shotgun (WGS) entry which is preliminary data.</text>
</comment>
<proteinExistence type="predicted"/>
<evidence type="ECO:0000259" key="4">
    <source>
        <dbReference type="PROSITE" id="PS50043"/>
    </source>
</evidence>
<organism evidence="5 6">
    <name type="scientific">Rhizobium beringeri</name>
    <dbReference type="NCBI Taxonomy" id="3019934"/>
    <lineage>
        <taxon>Bacteria</taxon>
        <taxon>Pseudomonadati</taxon>
        <taxon>Pseudomonadota</taxon>
        <taxon>Alphaproteobacteria</taxon>
        <taxon>Hyphomicrobiales</taxon>
        <taxon>Rhizobiaceae</taxon>
        <taxon>Rhizobium/Agrobacterium group</taxon>
        <taxon>Rhizobium</taxon>
    </lineage>
</organism>
<evidence type="ECO:0000256" key="3">
    <source>
        <dbReference type="ARBA" id="ARBA00023163"/>
    </source>
</evidence>
<feature type="domain" description="HTH luxR-type" evidence="4">
    <location>
        <begin position="72"/>
        <end position="137"/>
    </location>
</feature>
<dbReference type="CDD" id="cd06170">
    <property type="entry name" value="LuxR_C_like"/>
    <property type="match status" value="1"/>
</dbReference>
<dbReference type="SMART" id="SM00421">
    <property type="entry name" value="HTH_LUXR"/>
    <property type="match status" value="1"/>
</dbReference>